<dbReference type="Gene3D" id="3.30.1360.40">
    <property type="match status" value="1"/>
</dbReference>
<evidence type="ECO:0000256" key="5">
    <source>
        <dbReference type="SAM" id="Coils"/>
    </source>
</evidence>
<dbReference type="AlphaFoldDB" id="A0A6J6VRZ6"/>
<keyword evidence="4" id="KW-0648">Protein biosynthesis</keyword>
<dbReference type="HAMAP" id="MF_00040">
    <property type="entry name" value="RRF"/>
    <property type="match status" value="1"/>
</dbReference>
<sequence>MEHELIELVLADTRDRMVKAMDHVKSEFATVRTGRANSALVENLEVEYYGVMSPLKQLANFSVPEPRLLVVSPFDKGAMAAIEKAISNADLGLNPSNDGIVIRLSFPTLTEERRKDFVKIVRGKAEEGKVAMRGVRRHARQELESLEKEKENGISTDDIERIEKVLDKMTQDEVAAIESLLTHKEQELLEV</sequence>
<dbReference type="FunFam" id="3.30.1360.40:FF:000001">
    <property type="entry name" value="Ribosome-recycling factor"/>
    <property type="match status" value="1"/>
</dbReference>
<dbReference type="SUPFAM" id="SSF55194">
    <property type="entry name" value="Ribosome recycling factor, RRF"/>
    <property type="match status" value="1"/>
</dbReference>
<evidence type="ECO:0000259" key="6">
    <source>
        <dbReference type="Pfam" id="PF01765"/>
    </source>
</evidence>
<evidence type="ECO:0000256" key="4">
    <source>
        <dbReference type="ARBA" id="ARBA00022917"/>
    </source>
</evidence>
<dbReference type="NCBIfam" id="TIGR00496">
    <property type="entry name" value="frr"/>
    <property type="match status" value="1"/>
</dbReference>
<proteinExistence type="inferred from homology"/>
<reference evidence="7" key="1">
    <citation type="submission" date="2020-05" db="EMBL/GenBank/DDBJ databases">
        <authorList>
            <person name="Chiriac C."/>
            <person name="Salcher M."/>
            <person name="Ghai R."/>
            <person name="Kavagutti S V."/>
        </authorList>
    </citation>
    <scope>NUCLEOTIDE SEQUENCE</scope>
</reference>
<evidence type="ECO:0000256" key="3">
    <source>
        <dbReference type="ARBA" id="ARBA00022490"/>
    </source>
</evidence>
<evidence type="ECO:0000256" key="1">
    <source>
        <dbReference type="ARBA" id="ARBA00004496"/>
    </source>
</evidence>
<organism evidence="7">
    <name type="scientific">freshwater metagenome</name>
    <dbReference type="NCBI Taxonomy" id="449393"/>
    <lineage>
        <taxon>unclassified sequences</taxon>
        <taxon>metagenomes</taxon>
        <taxon>ecological metagenomes</taxon>
    </lineage>
</organism>
<feature type="coiled-coil region" evidence="5">
    <location>
        <begin position="129"/>
        <end position="156"/>
    </location>
</feature>
<protein>
    <submittedName>
        <fullName evidence="7">Unannotated protein</fullName>
    </submittedName>
</protein>
<feature type="domain" description="Ribosome recycling factor" evidence="6">
    <location>
        <begin position="25"/>
        <end position="189"/>
    </location>
</feature>
<dbReference type="GO" id="GO:0043023">
    <property type="term" value="F:ribosomal large subunit binding"/>
    <property type="evidence" value="ECO:0007669"/>
    <property type="project" value="TreeGrafter"/>
</dbReference>
<dbReference type="FunFam" id="1.10.132.20:FF:000001">
    <property type="entry name" value="Ribosome-recycling factor"/>
    <property type="match status" value="1"/>
</dbReference>
<dbReference type="EMBL" id="CAFAAB010000003">
    <property type="protein sequence ID" value="CAB4773588.1"/>
    <property type="molecule type" value="Genomic_DNA"/>
</dbReference>
<dbReference type="PANTHER" id="PTHR20982:SF3">
    <property type="entry name" value="MITOCHONDRIAL RIBOSOME RECYCLING FACTOR PSEUDO 1"/>
    <property type="match status" value="1"/>
</dbReference>
<keyword evidence="3" id="KW-0963">Cytoplasm</keyword>
<dbReference type="Pfam" id="PF01765">
    <property type="entry name" value="RRF"/>
    <property type="match status" value="1"/>
</dbReference>
<dbReference type="Gene3D" id="1.10.132.20">
    <property type="entry name" value="Ribosome-recycling factor"/>
    <property type="match status" value="1"/>
</dbReference>
<gene>
    <name evidence="7" type="ORF">UFOPK2958_00056</name>
</gene>
<evidence type="ECO:0000256" key="2">
    <source>
        <dbReference type="ARBA" id="ARBA00005912"/>
    </source>
</evidence>
<dbReference type="InterPro" id="IPR002661">
    <property type="entry name" value="Ribosome_recyc_fac"/>
</dbReference>
<name>A0A6J6VRZ6_9ZZZZ</name>
<dbReference type="CDD" id="cd00520">
    <property type="entry name" value="RRF"/>
    <property type="match status" value="1"/>
</dbReference>
<dbReference type="InterPro" id="IPR036191">
    <property type="entry name" value="RRF_sf"/>
</dbReference>
<evidence type="ECO:0000313" key="7">
    <source>
        <dbReference type="EMBL" id="CAB4773588.1"/>
    </source>
</evidence>
<accession>A0A6J6VRZ6</accession>
<comment type="subcellular location">
    <subcellularLocation>
        <location evidence="1">Cytoplasm</location>
    </subcellularLocation>
</comment>
<dbReference type="GO" id="GO:0005737">
    <property type="term" value="C:cytoplasm"/>
    <property type="evidence" value="ECO:0007669"/>
    <property type="project" value="UniProtKB-SubCell"/>
</dbReference>
<keyword evidence="5" id="KW-0175">Coiled coil</keyword>
<dbReference type="PANTHER" id="PTHR20982">
    <property type="entry name" value="RIBOSOME RECYCLING FACTOR"/>
    <property type="match status" value="1"/>
</dbReference>
<dbReference type="GO" id="GO:0006412">
    <property type="term" value="P:translation"/>
    <property type="evidence" value="ECO:0007669"/>
    <property type="project" value="UniProtKB-KW"/>
</dbReference>
<dbReference type="InterPro" id="IPR023584">
    <property type="entry name" value="Ribosome_recyc_fac_dom"/>
</dbReference>
<comment type="similarity">
    <text evidence="2">Belongs to the RRF family.</text>
</comment>